<evidence type="ECO:0000313" key="6">
    <source>
        <dbReference type="EMBL" id="MDH1899483.1"/>
    </source>
</evidence>
<sequence length="417" mass="47769">MPITHNEIAALPAKKTPYYKFDDTRTRGSGRLGVQVFPSGSKMFVFRYKRDGKWAFIQIGCFPTLSLADAREKAKAFGQMIRDCLDPKDELARQDRVRELERREHEQQGTIEQLFKSYTEQMKKDGKRTHAAVLLALEKETYPVIKPTTKAKDVTAHDIKIILAHMIRRGADTQSNRVRSYLMAAFNHGLKHDNDPANFIDDAKFGLVLNPVAAIPKQKAAERVGERFLTWAEARKLLDDMEQPTSLGLTLRTLIRLCFFTGGQRPYELAASRWASIDWQAKTLTITAELSKNGRPHLIPLTDSALRVLKEQQEATADSSFIFAHATKSSEPMPMASLSQAIDRYRKRAEMAYFIPRDFRRTCKTLMGELGIAKDLRDRLQNHTLNDVSSKHYDRYEYLPEKRQALVLWESHLLQTV</sequence>
<dbReference type="Proteomes" id="UP001160758">
    <property type="component" value="Unassembled WGS sequence"/>
</dbReference>
<gene>
    <name evidence="6" type="ORF">N5I07_18335</name>
</gene>
<accession>A0AA42VEX3</accession>
<evidence type="ECO:0000256" key="1">
    <source>
        <dbReference type="ARBA" id="ARBA00008857"/>
    </source>
</evidence>
<protein>
    <submittedName>
        <fullName evidence="6">Tyrosine-type recombinase/integrase</fullName>
    </submittedName>
</protein>
<evidence type="ECO:0000313" key="7">
    <source>
        <dbReference type="Proteomes" id="UP001160758"/>
    </source>
</evidence>
<dbReference type="InterPro" id="IPR013762">
    <property type="entry name" value="Integrase-like_cat_sf"/>
</dbReference>
<dbReference type="Pfam" id="PF00589">
    <property type="entry name" value="Phage_integrase"/>
    <property type="match status" value="1"/>
</dbReference>
<dbReference type="InterPro" id="IPR025166">
    <property type="entry name" value="Integrase_DNA_bind_dom"/>
</dbReference>
<dbReference type="InterPro" id="IPR011010">
    <property type="entry name" value="DNA_brk_join_enz"/>
</dbReference>
<dbReference type="PANTHER" id="PTHR30629">
    <property type="entry name" value="PROPHAGE INTEGRASE"/>
    <property type="match status" value="1"/>
</dbReference>
<comment type="similarity">
    <text evidence="1">Belongs to the 'phage' integrase family.</text>
</comment>
<dbReference type="Gene3D" id="1.10.150.130">
    <property type="match status" value="1"/>
</dbReference>
<feature type="domain" description="Tyr recombinase" evidence="5">
    <location>
        <begin position="224"/>
        <end position="407"/>
    </location>
</feature>
<comment type="caution">
    <text evidence="6">The sequence shown here is derived from an EMBL/GenBank/DDBJ whole genome shotgun (WGS) entry which is preliminary data.</text>
</comment>
<dbReference type="InterPro" id="IPR038488">
    <property type="entry name" value="Integrase_DNA-bd_sf"/>
</dbReference>
<dbReference type="SUPFAM" id="SSF56349">
    <property type="entry name" value="DNA breaking-rejoining enzymes"/>
    <property type="match status" value="1"/>
</dbReference>
<dbReference type="InterPro" id="IPR010998">
    <property type="entry name" value="Integrase_recombinase_N"/>
</dbReference>
<reference evidence="6" key="1">
    <citation type="submission" date="2022-09" db="EMBL/GenBank/DDBJ databases">
        <title>Intensive care unit water sources are persistently colonized with multi-drug resistant bacteria and are the site of extensive horizontal gene transfer of antibiotic resistance genes.</title>
        <authorList>
            <person name="Diorio-Toth L."/>
        </authorList>
    </citation>
    <scope>NUCLEOTIDE SEQUENCE</scope>
    <source>
        <strain evidence="6">GD03796</strain>
    </source>
</reference>
<keyword evidence="3" id="KW-0238">DNA-binding</keyword>
<dbReference type="AlphaFoldDB" id="A0AA42VEX3"/>
<dbReference type="EMBL" id="JAOCFT010000001">
    <property type="protein sequence ID" value="MDH1899483.1"/>
    <property type="molecule type" value="Genomic_DNA"/>
</dbReference>
<dbReference type="PROSITE" id="PS51898">
    <property type="entry name" value="TYR_RECOMBINASE"/>
    <property type="match status" value="1"/>
</dbReference>
<organism evidence="6 7">
    <name type="scientific">Aeromonas caviae</name>
    <name type="common">Aeromonas punctata</name>
    <dbReference type="NCBI Taxonomy" id="648"/>
    <lineage>
        <taxon>Bacteria</taxon>
        <taxon>Pseudomonadati</taxon>
        <taxon>Pseudomonadota</taxon>
        <taxon>Gammaproteobacteria</taxon>
        <taxon>Aeromonadales</taxon>
        <taxon>Aeromonadaceae</taxon>
        <taxon>Aeromonas</taxon>
    </lineage>
</organism>
<dbReference type="GO" id="GO:0003677">
    <property type="term" value="F:DNA binding"/>
    <property type="evidence" value="ECO:0007669"/>
    <property type="project" value="UniProtKB-KW"/>
</dbReference>
<evidence type="ECO:0000256" key="2">
    <source>
        <dbReference type="ARBA" id="ARBA00022908"/>
    </source>
</evidence>
<dbReference type="GO" id="GO:0015074">
    <property type="term" value="P:DNA integration"/>
    <property type="evidence" value="ECO:0007669"/>
    <property type="project" value="UniProtKB-KW"/>
</dbReference>
<dbReference type="Gene3D" id="3.30.160.390">
    <property type="entry name" value="Integrase, DNA-binding domain"/>
    <property type="match status" value="1"/>
</dbReference>
<dbReference type="RefSeq" id="WP_279981870.1">
    <property type="nucleotide sequence ID" value="NZ_JAOCFT010000001.1"/>
</dbReference>
<evidence type="ECO:0000256" key="4">
    <source>
        <dbReference type="ARBA" id="ARBA00023172"/>
    </source>
</evidence>
<name>A0AA42VEX3_AERCA</name>
<dbReference type="InterPro" id="IPR002104">
    <property type="entry name" value="Integrase_catalytic"/>
</dbReference>
<dbReference type="CDD" id="cd00801">
    <property type="entry name" value="INT_P4_C"/>
    <property type="match status" value="1"/>
</dbReference>
<evidence type="ECO:0000256" key="3">
    <source>
        <dbReference type="ARBA" id="ARBA00023125"/>
    </source>
</evidence>
<keyword evidence="4" id="KW-0233">DNA recombination</keyword>
<evidence type="ECO:0000259" key="5">
    <source>
        <dbReference type="PROSITE" id="PS51898"/>
    </source>
</evidence>
<dbReference type="PANTHER" id="PTHR30629:SF2">
    <property type="entry name" value="PROPHAGE INTEGRASE INTS-RELATED"/>
    <property type="match status" value="1"/>
</dbReference>
<keyword evidence="2" id="KW-0229">DNA integration</keyword>
<dbReference type="Gene3D" id="1.10.443.10">
    <property type="entry name" value="Intergrase catalytic core"/>
    <property type="match status" value="1"/>
</dbReference>
<dbReference type="InterPro" id="IPR050808">
    <property type="entry name" value="Phage_Integrase"/>
</dbReference>
<dbReference type="GO" id="GO:0006310">
    <property type="term" value="P:DNA recombination"/>
    <property type="evidence" value="ECO:0007669"/>
    <property type="project" value="UniProtKB-KW"/>
</dbReference>
<dbReference type="Pfam" id="PF13356">
    <property type="entry name" value="Arm-DNA-bind_3"/>
    <property type="match status" value="1"/>
</dbReference>
<proteinExistence type="inferred from homology"/>